<dbReference type="Pfam" id="PF13649">
    <property type="entry name" value="Methyltransf_25"/>
    <property type="match status" value="1"/>
</dbReference>
<dbReference type="SUPFAM" id="SSF53335">
    <property type="entry name" value="S-adenosyl-L-methionine-dependent methyltransferases"/>
    <property type="match status" value="1"/>
</dbReference>
<dbReference type="GO" id="GO:0008168">
    <property type="term" value="F:methyltransferase activity"/>
    <property type="evidence" value="ECO:0007669"/>
    <property type="project" value="UniProtKB-KW"/>
</dbReference>
<evidence type="ECO:0000259" key="1">
    <source>
        <dbReference type="Pfam" id="PF13649"/>
    </source>
</evidence>
<dbReference type="GO" id="GO:0032259">
    <property type="term" value="P:methylation"/>
    <property type="evidence" value="ECO:0007669"/>
    <property type="project" value="UniProtKB-KW"/>
</dbReference>
<name>A0A372IRM1_9BACT</name>
<reference evidence="2 3" key="1">
    <citation type="submission" date="2018-08" db="EMBL/GenBank/DDBJ databases">
        <title>Acidipila sp. 4G-K13, an acidobacterium isolated from forest soil.</title>
        <authorList>
            <person name="Gao Z.-H."/>
            <person name="Qiu L.-H."/>
        </authorList>
    </citation>
    <scope>NUCLEOTIDE SEQUENCE [LARGE SCALE GENOMIC DNA]</scope>
    <source>
        <strain evidence="2 3">4G-K13</strain>
    </source>
</reference>
<dbReference type="AlphaFoldDB" id="A0A372IRM1"/>
<keyword evidence="2" id="KW-0489">Methyltransferase</keyword>
<proteinExistence type="predicted"/>
<dbReference type="InterPro" id="IPR029063">
    <property type="entry name" value="SAM-dependent_MTases_sf"/>
</dbReference>
<keyword evidence="3" id="KW-1185">Reference proteome</keyword>
<sequence length="194" mass="21560">MRFSMSPADERERWNAKYAAGEKDERSADPLLRQAVAGMAPGLALDLAGGTGRHALWLAERGWQVTLSDISDNAMALARQRLAQQTGRLDGSVECRRETASGTIAWALTEKRCFHLIAVFWFLDRALFPALPRLLAPGGILVCKTFTAEHERFRGREIPEYALQPGELRTAFPLLDEHVYREVGGVAELVAQAR</sequence>
<accession>A0A372IRM1</accession>
<keyword evidence="2" id="KW-0808">Transferase</keyword>
<evidence type="ECO:0000313" key="2">
    <source>
        <dbReference type="EMBL" id="RFU17572.1"/>
    </source>
</evidence>
<dbReference type="Gene3D" id="3.40.50.150">
    <property type="entry name" value="Vaccinia Virus protein VP39"/>
    <property type="match status" value="1"/>
</dbReference>
<dbReference type="EMBL" id="QVQT01000002">
    <property type="protein sequence ID" value="RFU17572.1"/>
    <property type="molecule type" value="Genomic_DNA"/>
</dbReference>
<dbReference type="Proteomes" id="UP000264702">
    <property type="component" value="Unassembled WGS sequence"/>
</dbReference>
<dbReference type="InterPro" id="IPR041698">
    <property type="entry name" value="Methyltransf_25"/>
</dbReference>
<comment type="caution">
    <text evidence="2">The sequence shown here is derived from an EMBL/GenBank/DDBJ whole genome shotgun (WGS) entry which is preliminary data.</text>
</comment>
<protein>
    <submittedName>
        <fullName evidence="2">Methyltransferase domain-containing protein</fullName>
    </submittedName>
</protein>
<gene>
    <name evidence="2" type="ORF">D0Y96_05390</name>
</gene>
<evidence type="ECO:0000313" key="3">
    <source>
        <dbReference type="Proteomes" id="UP000264702"/>
    </source>
</evidence>
<feature type="domain" description="Methyltransferase" evidence="1">
    <location>
        <begin position="45"/>
        <end position="139"/>
    </location>
</feature>
<dbReference type="CDD" id="cd02440">
    <property type="entry name" value="AdoMet_MTases"/>
    <property type="match status" value="1"/>
</dbReference>
<organism evidence="2 3">
    <name type="scientific">Paracidobacterium acidisoli</name>
    <dbReference type="NCBI Taxonomy" id="2303751"/>
    <lineage>
        <taxon>Bacteria</taxon>
        <taxon>Pseudomonadati</taxon>
        <taxon>Acidobacteriota</taxon>
        <taxon>Terriglobia</taxon>
        <taxon>Terriglobales</taxon>
        <taxon>Acidobacteriaceae</taxon>
        <taxon>Paracidobacterium</taxon>
    </lineage>
</organism>